<protein>
    <submittedName>
        <fullName evidence="2">Hypothetical_protein</fullName>
    </submittedName>
</protein>
<evidence type="ECO:0000313" key="1">
    <source>
        <dbReference type="EMBL" id="CAI9920710.1"/>
    </source>
</evidence>
<organism evidence="1">
    <name type="scientific">Hexamita inflata</name>
    <dbReference type="NCBI Taxonomy" id="28002"/>
    <lineage>
        <taxon>Eukaryota</taxon>
        <taxon>Metamonada</taxon>
        <taxon>Diplomonadida</taxon>
        <taxon>Hexamitidae</taxon>
        <taxon>Hexamitinae</taxon>
        <taxon>Hexamita</taxon>
    </lineage>
</organism>
<accession>A0AA86TL48</accession>
<dbReference type="AlphaFoldDB" id="A0AA86TL48"/>
<gene>
    <name evidence="2" type="ORF">HINF_LOCUS46156</name>
    <name evidence="1" type="ORF">HINF_LOCUS8355</name>
</gene>
<comment type="caution">
    <text evidence="1">The sequence shown here is derived from an EMBL/GenBank/DDBJ whole genome shotgun (WGS) entry which is preliminary data.</text>
</comment>
<keyword evidence="3" id="KW-1185">Reference proteome</keyword>
<sequence length="167" mass="19714">MFISGQNNFLLLNLLHYVQFNRQQYIKYYFISYVLHTVHERDNKLSSNLLHFKLQERADNRSDHNNRFCNRSLITFRPFNSHLKLQNEFECKTLYSVIFSYCVWSGNIPNCADGAYGQRAGISGHDCNMFRARVPRVLLGSSRERPSMRILLNRQHYTPVFCQVLIG</sequence>
<dbReference type="EMBL" id="CATOUU010000202">
    <property type="protein sequence ID" value="CAI9920710.1"/>
    <property type="molecule type" value="Genomic_DNA"/>
</dbReference>
<reference evidence="2 3" key="2">
    <citation type="submission" date="2024-07" db="EMBL/GenBank/DDBJ databases">
        <authorList>
            <person name="Akdeniz Z."/>
        </authorList>
    </citation>
    <scope>NUCLEOTIDE SEQUENCE [LARGE SCALE GENOMIC DNA]</scope>
</reference>
<name>A0AA86TL48_9EUKA</name>
<proteinExistence type="predicted"/>
<evidence type="ECO:0000313" key="3">
    <source>
        <dbReference type="Proteomes" id="UP001642409"/>
    </source>
</evidence>
<dbReference type="EMBL" id="CAXDID020000202">
    <property type="protein sequence ID" value="CAL6054621.1"/>
    <property type="molecule type" value="Genomic_DNA"/>
</dbReference>
<dbReference type="Proteomes" id="UP001642409">
    <property type="component" value="Unassembled WGS sequence"/>
</dbReference>
<evidence type="ECO:0000313" key="2">
    <source>
        <dbReference type="EMBL" id="CAL6054621.1"/>
    </source>
</evidence>
<reference evidence="1" key="1">
    <citation type="submission" date="2023-06" db="EMBL/GenBank/DDBJ databases">
        <authorList>
            <person name="Kurt Z."/>
        </authorList>
    </citation>
    <scope>NUCLEOTIDE SEQUENCE</scope>
</reference>